<name>A0A0D6JT30_9EURY</name>
<dbReference type="Proteomes" id="UP000198902">
    <property type="component" value="Unassembled WGS sequence"/>
</dbReference>
<organism evidence="3 4">
    <name type="scientific">Haloferax massiliensis</name>
    <dbReference type="NCBI Taxonomy" id="1476858"/>
    <lineage>
        <taxon>Archaea</taxon>
        <taxon>Methanobacteriati</taxon>
        <taxon>Methanobacteriota</taxon>
        <taxon>Stenosarchaea group</taxon>
        <taxon>Halobacteria</taxon>
        <taxon>Halobacteriales</taxon>
        <taxon>Haloferacaceae</taxon>
        <taxon>Haloferax</taxon>
    </lineage>
</organism>
<sequence>MRDCLGGETTGSGAPDRRGADVAGDEAAGVRDALGRVEREREQVLAKRRAVERFERRVRKLAAQSARPPADTARATACGTTSTPTPTRRNADAGAGRRRVRELFAETIRAHSVADGDESEPLSVTIREEFGPEVAAALDSDTGGRFTPAVKEAVVSAATDRKRGLDGMRRALDGEERSLRAALAVLDECEDWLTRADETPLSALGFDALRRRHETLADHREACDRLVRERQRRLDGATHQTAAVEVDHRHLAAYLYEDRATDYPVLTAAVRTSGVCADCQRAVRDHLVRRV</sequence>
<accession>A0A0D6JT30</accession>
<dbReference type="AlphaFoldDB" id="A0A0D6JT30"/>
<feature type="region of interest" description="Disordered" evidence="1">
    <location>
        <begin position="62"/>
        <end position="97"/>
    </location>
</feature>
<feature type="domain" description="DUF7260" evidence="2">
    <location>
        <begin position="30"/>
        <end position="280"/>
    </location>
</feature>
<gene>
    <name evidence="3" type="ORF">BN996_02485</name>
</gene>
<evidence type="ECO:0000313" key="3">
    <source>
        <dbReference type="EMBL" id="CQR50999.1"/>
    </source>
</evidence>
<keyword evidence="4" id="KW-1185">Reference proteome</keyword>
<evidence type="ECO:0000259" key="2">
    <source>
        <dbReference type="Pfam" id="PF23921"/>
    </source>
</evidence>
<dbReference type="EMBL" id="CSTE01000002">
    <property type="protein sequence ID" value="CQR50999.1"/>
    <property type="molecule type" value="Genomic_DNA"/>
</dbReference>
<reference evidence="4" key="1">
    <citation type="submission" date="2015-03" db="EMBL/GenBank/DDBJ databases">
        <authorList>
            <person name="Urmite Genomes"/>
        </authorList>
    </citation>
    <scope>NUCLEOTIDE SEQUENCE [LARGE SCALE GENOMIC DNA]</scope>
    <source>
        <strain evidence="4">Arc-Hr</strain>
    </source>
</reference>
<evidence type="ECO:0000313" key="4">
    <source>
        <dbReference type="Proteomes" id="UP000198902"/>
    </source>
</evidence>
<proteinExistence type="predicted"/>
<feature type="region of interest" description="Disordered" evidence="1">
    <location>
        <begin position="1"/>
        <end position="28"/>
    </location>
</feature>
<feature type="compositionally biased region" description="Low complexity" evidence="1">
    <location>
        <begin position="66"/>
        <end position="94"/>
    </location>
</feature>
<evidence type="ECO:0000256" key="1">
    <source>
        <dbReference type="SAM" id="MobiDB-lite"/>
    </source>
</evidence>
<dbReference type="Pfam" id="PF23921">
    <property type="entry name" value="DUF7260"/>
    <property type="match status" value="1"/>
</dbReference>
<protein>
    <recommendedName>
        <fullName evidence="2">DUF7260 domain-containing protein</fullName>
    </recommendedName>
</protein>
<dbReference type="InterPro" id="IPR055684">
    <property type="entry name" value="DUF7260"/>
</dbReference>